<keyword evidence="6 16" id="KW-0479">Metal-binding</keyword>
<organism evidence="21 22">
    <name type="scientific">Acrasis kona</name>
    <dbReference type="NCBI Taxonomy" id="1008807"/>
    <lineage>
        <taxon>Eukaryota</taxon>
        <taxon>Discoba</taxon>
        <taxon>Heterolobosea</taxon>
        <taxon>Tetramitia</taxon>
        <taxon>Eutetramitia</taxon>
        <taxon>Acrasidae</taxon>
        <taxon>Acrasis</taxon>
    </lineage>
</organism>
<dbReference type="GO" id="GO:0000287">
    <property type="term" value="F:magnesium ion binding"/>
    <property type="evidence" value="ECO:0007669"/>
    <property type="project" value="UniProtKB-UniRule"/>
</dbReference>
<feature type="binding site" evidence="16">
    <location>
        <position position="843"/>
    </location>
    <ligand>
        <name>Mg(2+)</name>
        <dbReference type="ChEBI" id="CHEBI:18420"/>
    </ligand>
</feature>
<dbReference type="InterPro" id="IPR006539">
    <property type="entry name" value="P-type_ATPase_IV"/>
</dbReference>
<keyword evidence="7 15" id="KW-0547">Nucleotide-binding</keyword>
<dbReference type="Pfam" id="PF00122">
    <property type="entry name" value="E1-E2_ATPase"/>
    <property type="match status" value="1"/>
</dbReference>
<dbReference type="InterPro" id="IPR023299">
    <property type="entry name" value="ATPase_P-typ_cyto_dom_N"/>
</dbReference>
<dbReference type="Gene3D" id="3.40.1110.10">
    <property type="entry name" value="Calcium-transporting ATPase, cytoplasmic domain N"/>
    <property type="match status" value="1"/>
</dbReference>
<proteinExistence type="inferred from homology"/>
<evidence type="ECO:0000313" key="21">
    <source>
        <dbReference type="EMBL" id="KAL0481521.1"/>
    </source>
</evidence>
<feature type="binding site" evidence="15">
    <location>
        <position position="847"/>
    </location>
    <ligand>
        <name>ATP</name>
        <dbReference type="ChEBI" id="CHEBI:30616"/>
    </ligand>
</feature>
<dbReference type="Gene3D" id="3.40.50.1000">
    <property type="entry name" value="HAD superfamily/HAD-like"/>
    <property type="match status" value="1"/>
</dbReference>
<dbReference type="GO" id="GO:0005886">
    <property type="term" value="C:plasma membrane"/>
    <property type="evidence" value="ECO:0007669"/>
    <property type="project" value="UniProtKB-SubCell"/>
</dbReference>
<feature type="binding site" evidence="15">
    <location>
        <position position="393"/>
    </location>
    <ligand>
        <name>ATP</name>
        <dbReference type="ChEBI" id="CHEBI:30616"/>
    </ligand>
</feature>
<dbReference type="GO" id="GO:0045332">
    <property type="term" value="P:phospholipid translocation"/>
    <property type="evidence" value="ECO:0007669"/>
    <property type="project" value="TreeGrafter"/>
</dbReference>
<keyword evidence="11 17" id="KW-1133">Transmembrane helix</keyword>
<comment type="similarity">
    <text evidence="3 17">Belongs to the cation transport ATPase (P-type) (TC 3.A.3) family. Type IV subfamily.</text>
</comment>
<evidence type="ECO:0000256" key="2">
    <source>
        <dbReference type="ARBA" id="ARBA00004236"/>
    </source>
</evidence>
<keyword evidence="12 17" id="KW-0472">Membrane</keyword>
<dbReference type="InterPro" id="IPR036412">
    <property type="entry name" value="HAD-like_sf"/>
</dbReference>
<evidence type="ECO:0000259" key="20">
    <source>
        <dbReference type="Pfam" id="PF16212"/>
    </source>
</evidence>
<keyword evidence="4" id="KW-1003">Cell membrane</keyword>
<dbReference type="SUPFAM" id="SSF81665">
    <property type="entry name" value="Calcium ATPase, transmembrane domain M"/>
    <property type="match status" value="1"/>
</dbReference>
<dbReference type="SFLD" id="SFLDG00002">
    <property type="entry name" value="C1.7:_P-type_atpase_like"/>
    <property type="match status" value="1"/>
</dbReference>
<feature type="binding site" evidence="15">
    <location>
        <position position="544"/>
    </location>
    <ligand>
        <name>ATP</name>
        <dbReference type="ChEBI" id="CHEBI:30616"/>
    </ligand>
</feature>
<dbReference type="Pfam" id="PF16209">
    <property type="entry name" value="PhoLip_ATPase_N"/>
    <property type="match status" value="1"/>
</dbReference>
<dbReference type="InterPro" id="IPR044492">
    <property type="entry name" value="P_typ_ATPase_HD_dom"/>
</dbReference>
<dbReference type="SUPFAM" id="SSF81653">
    <property type="entry name" value="Calcium ATPase, transduction domain A"/>
    <property type="match status" value="1"/>
</dbReference>
<dbReference type="InterPro" id="IPR023214">
    <property type="entry name" value="HAD_sf"/>
</dbReference>
<dbReference type="SUPFAM" id="SSF81660">
    <property type="entry name" value="Metal cation-transporting ATPase, ATP-binding domain N"/>
    <property type="match status" value="1"/>
</dbReference>
<feature type="transmembrane region" description="Helical" evidence="17">
    <location>
        <begin position="983"/>
        <end position="1008"/>
    </location>
</feature>
<evidence type="ECO:0000256" key="5">
    <source>
        <dbReference type="ARBA" id="ARBA00022692"/>
    </source>
</evidence>
<dbReference type="EMBL" id="JAOPGA020000768">
    <property type="protein sequence ID" value="KAL0481521.1"/>
    <property type="molecule type" value="Genomic_DNA"/>
</dbReference>
<dbReference type="InterPro" id="IPR059000">
    <property type="entry name" value="ATPase_P-type_domA"/>
</dbReference>
<keyword evidence="9 16" id="KW-0460">Magnesium</keyword>
<evidence type="ECO:0000256" key="14">
    <source>
        <dbReference type="PIRSR" id="PIRSR606539-1"/>
    </source>
</evidence>
<feature type="binding site" evidence="15">
    <location>
        <position position="681"/>
    </location>
    <ligand>
        <name>ATP</name>
        <dbReference type="ChEBI" id="CHEBI:30616"/>
    </ligand>
</feature>
<evidence type="ECO:0000256" key="11">
    <source>
        <dbReference type="ARBA" id="ARBA00022989"/>
    </source>
</evidence>
<feature type="binding site" evidence="15">
    <location>
        <position position="567"/>
    </location>
    <ligand>
        <name>ATP</name>
        <dbReference type="ChEBI" id="CHEBI:30616"/>
    </ligand>
</feature>
<evidence type="ECO:0000259" key="19">
    <source>
        <dbReference type="Pfam" id="PF16209"/>
    </source>
</evidence>
<evidence type="ECO:0000256" key="12">
    <source>
        <dbReference type="ARBA" id="ARBA00023136"/>
    </source>
</evidence>
<dbReference type="Proteomes" id="UP001431209">
    <property type="component" value="Unassembled WGS sequence"/>
</dbReference>
<dbReference type="SFLD" id="SFLDF00027">
    <property type="entry name" value="p-type_atpase"/>
    <property type="match status" value="1"/>
</dbReference>
<dbReference type="GO" id="GO:0140326">
    <property type="term" value="F:ATPase-coupled intramembrane lipid transporter activity"/>
    <property type="evidence" value="ECO:0007669"/>
    <property type="project" value="UniProtKB-EC"/>
</dbReference>
<comment type="subcellular location">
    <subcellularLocation>
        <location evidence="2">Cell membrane</location>
    </subcellularLocation>
    <subcellularLocation>
        <location evidence="1 17">Membrane</location>
        <topology evidence="1 17">Multi-pass membrane protein</topology>
    </subcellularLocation>
</comment>
<dbReference type="InterPro" id="IPR008250">
    <property type="entry name" value="ATPase_P-typ_transduc_dom_A_sf"/>
</dbReference>
<dbReference type="Pfam" id="PF13246">
    <property type="entry name" value="Cation_ATPase"/>
    <property type="match status" value="1"/>
</dbReference>
<feature type="domain" description="P-type ATPase A" evidence="18">
    <location>
        <begin position="111"/>
        <end position="176"/>
    </location>
</feature>
<feature type="binding site" evidence="15">
    <location>
        <position position="392"/>
    </location>
    <ligand>
        <name>ATP</name>
        <dbReference type="ChEBI" id="CHEBI:30616"/>
    </ligand>
</feature>
<evidence type="ECO:0000256" key="1">
    <source>
        <dbReference type="ARBA" id="ARBA00004141"/>
    </source>
</evidence>
<dbReference type="CDD" id="cd02073">
    <property type="entry name" value="P-type_ATPase_APLT_Dnf-like"/>
    <property type="match status" value="1"/>
</dbReference>
<feature type="binding site" evidence="15">
    <location>
        <position position="600"/>
    </location>
    <ligand>
        <name>ATP</name>
        <dbReference type="ChEBI" id="CHEBI:30616"/>
    </ligand>
</feature>
<dbReference type="FunFam" id="2.70.150.10:FF:000021">
    <property type="entry name" value="Phospholipid-transporting ATPase"/>
    <property type="match status" value="1"/>
</dbReference>
<dbReference type="GO" id="GO:0005524">
    <property type="term" value="F:ATP binding"/>
    <property type="evidence" value="ECO:0007669"/>
    <property type="project" value="UniProtKB-UniRule"/>
</dbReference>
<dbReference type="Gene3D" id="2.70.150.10">
    <property type="entry name" value="Calcium-transporting ATPase, cytoplasmic transduction domain A"/>
    <property type="match status" value="1"/>
</dbReference>
<keyword evidence="8 15" id="KW-0067">ATP-binding</keyword>
<dbReference type="PANTHER" id="PTHR24092:SF150">
    <property type="entry name" value="PHOSPHOLIPID-TRANSPORTING ATPASE"/>
    <property type="match status" value="1"/>
</dbReference>
<evidence type="ECO:0000256" key="17">
    <source>
        <dbReference type="RuleBase" id="RU362033"/>
    </source>
</evidence>
<protein>
    <recommendedName>
        <fullName evidence="17">Phospholipid-transporting ATPase</fullName>
        <ecNumber evidence="17">7.6.2.1</ecNumber>
    </recommendedName>
</protein>
<reference evidence="21 22" key="1">
    <citation type="submission" date="2024-03" db="EMBL/GenBank/DDBJ databases">
        <title>The Acrasis kona genome and developmental transcriptomes reveal deep origins of eukaryotic multicellular pathways.</title>
        <authorList>
            <person name="Sheikh S."/>
            <person name="Fu C.-J."/>
            <person name="Brown M.W."/>
            <person name="Baldauf S.L."/>
        </authorList>
    </citation>
    <scope>NUCLEOTIDE SEQUENCE [LARGE SCALE GENOMIC DNA]</scope>
    <source>
        <strain evidence="21 22">ATCC MYA-3509</strain>
    </source>
</reference>
<evidence type="ECO:0000256" key="7">
    <source>
        <dbReference type="ARBA" id="ARBA00022741"/>
    </source>
</evidence>
<keyword evidence="10 17" id="KW-1278">Translocase</keyword>
<dbReference type="InterPro" id="IPR018303">
    <property type="entry name" value="ATPase_P-typ_P_site"/>
</dbReference>
<evidence type="ECO:0000256" key="13">
    <source>
        <dbReference type="ARBA" id="ARBA00034036"/>
    </source>
</evidence>
<feature type="transmembrane region" description="Helical" evidence="17">
    <location>
        <begin position="933"/>
        <end position="953"/>
    </location>
</feature>
<comment type="caution">
    <text evidence="21">The sequence shown here is derived from an EMBL/GenBank/DDBJ whole genome shotgun (WGS) entry which is preliminary data.</text>
</comment>
<evidence type="ECO:0000256" key="10">
    <source>
        <dbReference type="ARBA" id="ARBA00022967"/>
    </source>
</evidence>
<evidence type="ECO:0000256" key="8">
    <source>
        <dbReference type="ARBA" id="ARBA00022840"/>
    </source>
</evidence>
<feature type="active site" description="4-aspartylphosphate intermediate" evidence="14">
    <location>
        <position position="392"/>
    </location>
</feature>
<evidence type="ECO:0000256" key="16">
    <source>
        <dbReference type="PIRSR" id="PIRSR606539-3"/>
    </source>
</evidence>
<dbReference type="PANTHER" id="PTHR24092">
    <property type="entry name" value="PROBABLE PHOSPHOLIPID-TRANSPORTING ATPASE"/>
    <property type="match status" value="1"/>
</dbReference>
<feature type="transmembrane region" description="Helical" evidence="17">
    <location>
        <begin position="1106"/>
        <end position="1125"/>
    </location>
</feature>
<feature type="binding site" evidence="15">
    <location>
        <position position="394"/>
    </location>
    <ligand>
        <name>ATP</name>
        <dbReference type="ChEBI" id="CHEBI:30616"/>
    </ligand>
</feature>
<feature type="transmembrane region" description="Helical" evidence="17">
    <location>
        <begin position="1020"/>
        <end position="1039"/>
    </location>
</feature>
<feature type="binding site" evidence="15">
    <location>
        <position position="503"/>
    </location>
    <ligand>
        <name>ATP</name>
        <dbReference type="ChEBI" id="CHEBI:30616"/>
    </ligand>
</feature>
<evidence type="ECO:0000256" key="9">
    <source>
        <dbReference type="ARBA" id="ARBA00022842"/>
    </source>
</evidence>
<keyword evidence="5 17" id="KW-0812">Transmembrane</keyword>
<dbReference type="Pfam" id="PF16212">
    <property type="entry name" value="PhoLip_ATPase_C"/>
    <property type="match status" value="1"/>
</dbReference>
<feature type="transmembrane region" description="Helical" evidence="17">
    <location>
        <begin position="277"/>
        <end position="300"/>
    </location>
</feature>
<feature type="binding site" evidence="16">
    <location>
        <position position="847"/>
    </location>
    <ligand>
        <name>Mg(2+)</name>
        <dbReference type="ChEBI" id="CHEBI:18420"/>
    </ligand>
</feature>
<feature type="binding site" evidence="16">
    <location>
        <position position="392"/>
    </location>
    <ligand>
        <name>Mg(2+)</name>
        <dbReference type="ChEBI" id="CHEBI:18420"/>
    </ligand>
</feature>
<feature type="binding site" evidence="15">
    <location>
        <position position="816"/>
    </location>
    <ligand>
        <name>ATP</name>
        <dbReference type="ChEBI" id="CHEBI:30616"/>
    </ligand>
</feature>
<evidence type="ECO:0000256" key="15">
    <source>
        <dbReference type="PIRSR" id="PIRSR606539-2"/>
    </source>
</evidence>
<dbReference type="PRINTS" id="PR00119">
    <property type="entry name" value="CATATPASE"/>
</dbReference>
<dbReference type="GO" id="GO:0005802">
    <property type="term" value="C:trans-Golgi network"/>
    <property type="evidence" value="ECO:0007669"/>
    <property type="project" value="TreeGrafter"/>
</dbReference>
<dbReference type="InterPro" id="IPR032631">
    <property type="entry name" value="P-type_ATPase_N"/>
</dbReference>
<evidence type="ECO:0000259" key="18">
    <source>
        <dbReference type="Pfam" id="PF00122"/>
    </source>
</evidence>
<gene>
    <name evidence="21" type="ORF">AKO1_011207</name>
</gene>
<feature type="transmembrane region" description="Helical" evidence="17">
    <location>
        <begin position="320"/>
        <end position="344"/>
    </location>
</feature>
<feature type="binding site" evidence="15">
    <location>
        <position position="846"/>
    </location>
    <ligand>
        <name>ATP</name>
        <dbReference type="ChEBI" id="CHEBI:30616"/>
    </ligand>
</feature>
<dbReference type="SUPFAM" id="SSF56784">
    <property type="entry name" value="HAD-like"/>
    <property type="match status" value="1"/>
</dbReference>
<dbReference type="PROSITE" id="PS00154">
    <property type="entry name" value="ATPASE_E1_E2"/>
    <property type="match status" value="1"/>
</dbReference>
<dbReference type="NCBIfam" id="TIGR01494">
    <property type="entry name" value="ATPase_P-type"/>
    <property type="match status" value="1"/>
</dbReference>
<dbReference type="EC" id="7.6.2.1" evidence="17"/>
<dbReference type="SFLD" id="SFLDS00003">
    <property type="entry name" value="Haloacid_Dehalogenase"/>
    <property type="match status" value="1"/>
</dbReference>
<dbReference type="InterPro" id="IPR001757">
    <property type="entry name" value="P_typ_ATPase"/>
</dbReference>
<dbReference type="AlphaFoldDB" id="A0AAW2YXU6"/>
<evidence type="ECO:0000256" key="3">
    <source>
        <dbReference type="ARBA" id="ARBA00008109"/>
    </source>
</evidence>
<feature type="binding site" evidence="15">
    <location>
        <position position="683"/>
    </location>
    <ligand>
        <name>ATP</name>
        <dbReference type="ChEBI" id="CHEBI:30616"/>
    </ligand>
</feature>
<dbReference type="InterPro" id="IPR032630">
    <property type="entry name" value="P_typ_ATPase_c"/>
</dbReference>
<feature type="domain" description="P-type ATPase C-terminal" evidence="20">
    <location>
        <begin position="869"/>
        <end position="1132"/>
    </location>
</feature>
<comment type="cofactor">
    <cofactor evidence="16">
        <name>Mg(2+)</name>
        <dbReference type="ChEBI" id="CHEBI:18420"/>
    </cofactor>
</comment>
<dbReference type="GO" id="GO:0016887">
    <property type="term" value="F:ATP hydrolysis activity"/>
    <property type="evidence" value="ECO:0007669"/>
    <property type="project" value="InterPro"/>
</dbReference>
<dbReference type="InterPro" id="IPR023298">
    <property type="entry name" value="ATPase_P-typ_TM_dom_sf"/>
</dbReference>
<feature type="binding site" evidence="16">
    <location>
        <position position="394"/>
    </location>
    <ligand>
        <name>Mg(2+)</name>
        <dbReference type="ChEBI" id="CHEBI:18420"/>
    </ligand>
</feature>
<evidence type="ECO:0000256" key="6">
    <source>
        <dbReference type="ARBA" id="ARBA00022723"/>
    </source>
</evidence>
<feature type="non-terminal residue" evidence="21">
    <location>
        <position position="1"/>
    </location>
</feature>
<evidence type="ECO:0000256" key="4">
    <source>
        <dbReference type="ARBA" id="ARBA00022475"/>
    </source>
</evidence>
<sequence>KLPWNRIPDTPRRIRTNEPEVNKIKENRFCHNAVSTGKYNVFTFIPQNLIEQFTRLANVYFLIISCLQLFSGLSPTGRVGTVIPLVLVVIFQMIKDGFEDLKRHIADRQVNKSKTTVLRNDVLLQILWEDLKVGDIVQVEQDQPFPADLVCLSSTEAGGLCYIETSNLDGETNLKIRRALHATSQMAVSDFFSLKSTIVCQQPNNQIYKFNGTICLDQDETKLLPIEMEQILLRGSVLKNTRSIFGVVIYTGRHTKLMMNSQDAPRKVSKVEKVTNIAILALFGLEVFVTILCAFGIGIWQTVHIKSWYVFTGNYDSAPIVGLKGVITFFILFNNFIPISLYVSMEFAKLLQARYLIDQDIEMYYEPADTPAVAKTSSLNEELGQVEHIFSDKTGTLTQNIMEFLKFSVDGVEYGRGTTEIGRAAAKRNGIDLHDDRPADWVSQVPGSNFYDERILDGAWKNESCHEHIHQFLTLLSVCHTVIPETDRNDPTKIVYQAASPDEGALVIGAAGLDFKFVHRTPTTCTIQVLSNKQVYQVLNIIEFNSTRKRMSVIVKTPDQKIVLMTKGADNVILPLLKPNQKHLPQTLQNLKKFAEEGLRTLLCAQVELDPVRYEEWNNKEFIPANTSLVDKEEAIGKAALSIERDLDLVGATAIEDKLQDGVPNVISELSKAGIKMWVLTGDKQETAINIGYACALLDNDMHKIILNQTDRSKLKTEVKNQLRLAETNGYSGIGGLAVVIDGASLEMVLQKRDVNKVRAIKTEIKAAHEENVIQDDQPIKDLHDLKMGLDAEGEEPLMITFLRLCLHCKSVICCRVSPLQKSLVVKMVRKHLKGSIGLAIGDGANDVSMIQAAHIGVGISGQEGLQAARASDYSIAQFRYLQRLLLVHGRYNYRRIVKLICYCFYKNLTAQLCQFWFVWFNAFTGISIYDSLLLTLFNIIFTALPIIVFAVLDRDVSLRTSMEVPRIYVYGQKSHYYNMRVFFGWILTAVWHSLCCFFVPFLALMVANLMGNRPGEYSHLQYMVYTCVVIVCTLKVGVESASWTIIHHLTFWGSILSWFIIVVLYAAVWPAVDKVIPQSSPPGIIDIRYQFRSAYFEYYNTAGNWVYWFVIMLAVVMAMLKDIVWKAVVHNVRIGGVLHQEVYHVAQVLERSKNSGVDEKELKQHCTHGMFAKLTPPERSVRTGMINLPFKNSVGRGVVNLEKEALVKDLTDVNTDTESDGTMVSARKSKKIKSPNVVLQPDTTLEMNDM</sequence>
<feature type="binding site" evidence="15">
    <location>
        <position position="822"/>
    </location>
    <ligand>
        <name>ATP</name>
        <dbReference type="ChEBI" id="CHEBI:30616"/>
    </ligand>
</feature>
<keyword evidence="22" id="KW-1185">Reference proteome</keyword>
<evidence type="ECO:0000313" key="22">
    <source>
        <dbReference type="Proteomes" id="UP001431209"/>
    </source>
</evidence>
<name>A0AAW2YXU6_9EUKA</name>
<feature type="transmembrane region" description="Helical" evidence="17">
    <location>
        <begin position="1051"/>
        <end position="1073"/>
    </location>
</feature>
<comment type="catalytic activity">
    <reaction evidence="13 17">
        <text>ATP + H2O + phospholipidSide 1 = ADP + phosphate + phospholipidSide 2.</text>
        <dbReference type="EC" id="7.6.2.1"/>
    </reaction>
</comment>
<feature type="binding site" evidence="15">
    <location>
        <position position="682"/>
    </location>
    <ligand>
        <name>ATP</name>
        <dbReference type="ChEBI" id="CHEBI:30616"/>
    </ligand>
</feature>
<dbReference type="NCBIfam" id="TIGR01652">
    <property type="entry name" value="ATPase-Plipid"/>
    <property type="match status" value="1"/>
</dbReference>
<accession>A0AAW2YXU6</accession>
<feature type="domain" description="P-type ATPase N-terminal" evidence="19">
    <location>
        <begin position="15"/>
        <end position="81"/>
    </location>
</feature>